<keyword evidence="1" id="KW-0456">Lyase</keyword>
<dbReference type="EC" id="4.3.1.15" evidence="1 2"/>
<dbReference type="EMBL" id="CAADAT010000005">
    <property type="protein sequence ID" value="VFD53827.1"/>
    <property type="molecule type" value="Genomic_DNA"/>
</dbReference>
<reference evidence="2 3" key="2">
    <citation type="submission" date="2019-02" db="EMBL/GenBank/DDBJ databases">
        <authorList>
            <consortium name="Pathogen Informatics"/>
        </authorList>
    </citation>
    <scope>NUCLEOTIDE SEQUENCE [LARGE SCALE GENOMIC DNA]</scope>
    <source>
        <strain evidence="2 3">078GUE027</strain>
    </source>
</reference>
<organism evidence="1">
    <name type="scientific">Clostridioides difficile</name>
    <name type="common">Peptoclostridium difficile</name>
    <dbReference type="NCBI Taxonomy" id="1496"/>
    <lineage>
        <taxon>Bacteria</taxon>
        <taxon>Bacillati</taxon>
        <taxon>Bacillota</taxon>
        <taxon>Clostridia</taxon>
        <taxon>Peptostreptococcales</taxon>
        <taxon>Peptostreptococcaceae</taxon>
        <taxon>Clostridioides</taxon>
    </lineage>
</organism>
<accession>A0A069AKK6</accession>
<dbReference type="Gene3D" id="3.40.50.1100">
    <property type="match status" value="1"/>
</dbReference>
<dbReference type="InterPro" id="IPR036052">
    <property type="entry name" value="TrpB-like_PALP_sf"/>
</dbReference>
<dbReference type="AlphaFoldDB" id="A0A069AKK6"/>
<dbReference type="SUPFAM" id="SSF53686">
    <property type="entry name" value="Tryptophan synthase beta subunit-like PLP-dependent enzymes"/>
    <property type="match status" value="1"/>
</dbReference>
<evidence type="ECO:0000313" key="1">
    <source>
        <dbReference type="EMBL" id="CDS89829.1"/>
    </source>
</evidence>
<dbReference type="GO" id="GO:0008838">
    <property type="term" value="F:diaminopropionate ammonia-lyase activity"/>
    <property type="evidence" value="ECO:0007669"/>
    <property type="project" value="UniProtKB-EC"/>
</dbReference>
<dbReference type="Proteomes" id="UP000346772">
    <property type="component" value="Unassembled WGS sequence"/>
</dbReference>
<dbReference type="PANTHER" id="PTHR42937">
    <property type="match status" value="1"/>
</dbReference>
<dbReference type="GO" id="GO:1901605">
    <property type="term" value="P:alpha-amino acid metabolic process"/>
    <property type="evidence" value="ECO:0007669"/>
    <property type="project" value="UniProtKB-ARBA"/>
</dbReference>
<dbReference type="EMBL" id="LK932414">
    <property type="protein sequence ID" value="CDS89829.1"/>
    <property type="molecule type" value="Genomic_DNA"/>
</dbReference>
<reference evidence="1" key="1">
    <citation type="submission" date="2014-07" db="EMBL/GenBank/DDBJ databases">
        <authorList>
            <person name="Monot Marc"/>
        </authorList>
    </citation>
    <scope>NUCLEOTIDE SEQUENCE</scope>
    <source>
        <strain evidence="1">7032994</strain>
    </source>
</reference>
<name>A0A069AKK6_CLODI</name>
<dbReference type="PANTHER" id="PTHR42937:SF1">
    <property type="entry name" value="DIAMINOPROPIONATE AMMONIA-LYASE"/>
    <property type="match status" value="1"/>
</dbReference>
<sequence>MPTIMAGLACGEPNTIGFEVLKNYSSAFVSAPDWVSAKGMRILGNPLRGDEKVISGESGAVTTGALVSILESEDLKDLREALKLDENSKVLLISTEGDTDPDKYRDIVWNGECQSK</sequence>
<proteinExistence type="predicted"/>
<evidence type="ECO:0000313" key="2">
    <source>
        <dbReference type="EMBL" id="VFD53827.1"/>
    </source>
</evidence>
<evidence type="ECO:0000313" key="3">
    <source>
        <dbReference type="Proteomes" id="UP000346772"/>
    </source>
</evidence>
<protein>
    <submittedName>
        <fullName evidence="1 2">Diaminopropionate ammonia-lyase</fullName>
        <ecNumber evidence="1 2">4.3.1.15</ecNumber>
    </submittedName>
</protein>
<gene>
    <name evidence="2" type="primary">dpaL_2</name>
    <name evidence="1" type="ORF">BN1097_740002</name>
    <name evidence="2" type="ORF">SAMEA1710456_01303</name>
</gene>